<dbReference type="KEGG" id="lal:AT746_17905"/>
<evidence type="ECO:0000313" key="2">
    <source>
        <dbReference type="EMBL" id="ALS99955.1"/>
    </source>
</evidence>
<organism evidence="2 3">
    <name type="scientific">Lacimicrobium alkaliphilum</name>
    <dbReference type="NCBI Taxonomy" id="1526571"/>
    <lineage>
        <taxon>Bacteria</taxon>
        <taxon>Pseudomonadati</taxon>
        <taxon>Pseudomonadota</taxon>
        <taxon>Gammaproteobacteria</taxon>
        <taxon>Alteromonadales</taxon>
        <taxon>Alteromonadaceae</taxon>
        <taxon>Lacimicrobium</taxon>
    </lineage>
</organism>
<dbReference type="EMBL" id="CP013650">
    <property type="protein sequence ID" value="ALS99955.1"/>
    <property type="molecule type" value="Genomic_DNA"/>
</dbReference>
<sequence>MENSVKFILLLLVFVHVHSTAMDSTSSFDTFCGLVGMYAVSPDGELEQFLFVGKAKCENQSVEVNISKEWLVTACAYFTTQKHKPTYQIGERLNWSSKIFYYNPARPTVVFPEQNAGVDLSNPVIHVQESIVESEHELCDGKLHKI</sequence>
<accession>A0A0U2ZAN1</accession>
<feature type="chain" id="PRO_5006835355" evidence="1">
    <location>
        <begin position="22"/>
        <end position="146"/>
    </location>
</feature>
<dbReference type="AlphaFoldDB" id="A0A0U2ZAN1"/>
<dbReference type="Proteomes" id="UP000068447">
    <property type="component" value="Chromosome"/>
</dbReference>
<name>A0A0U2ZAN1_9ALTE</name>
<feature type="signal peptide" evidence="1">
    <location>
        <begin position="1"/>
        <end position="21"/>
    </location>
</feature>
<evidence type="ECO:0000313" key="3">
    <source>
        <dbReference type="Proteomes" id="UP000068447"/>
    </source>
</evidence>
<evidence type="ECO:0000256" key="1">
    <source>
        <dbReference type="SAM" id="SignalP"/>
    </source>
</evidence>
<reference evidence="2 3" key="1">
    <citation type="submission" date="2015-12" db="EMBL/GenBank/DDBJ databases">
        <title>Complete genome of Lacimicrobium alkaliphilum KCTC 32984.</title>
        <authorList>
            <person name="Kim S.-G."/>
            <person name="Lee Y.-J."/>
        </authorList>
    </citation>
    <scope>NUCLEOTIDE SEQUENCE [LARGE SCALE GENOMIC DNA]</scope>
    <source>
        <strain evidence="2 3">YelD216</strain>
    </source>
</reference>
<keyword evidence="3" id="KW-1185">Reference proteome</keyword>
<protein>
    <submittedName>
        <fullName evidence="2">Uncharacterized protein</fullName>
    </submittedName>
</protein>
<proteinExistence type="predicted"/>
<gene>
    <name evidence="2" type="ORF">AT746_17905</name>
</gene>
<keyword evidence="1" id="KW-0732">Signal</keyword>